<dbReference type="AlphaFoldDB" id="A0AAD5SAH6"/>
<dbReference type="PANTHER" id="PTHR33129:SF1">
    <property type="entry name" value="ATP-BINDING PROTEIN"/>
    <property type="match status" value="1"/>
</dbReference>
<dbReference type="CDD" id="cd18186">
    <property type="entry name" value="BTB_POZ_ZBTB_KLHL-like"/>
    <property type="match status" value="1"/>
</dbReference>
<feature type="domain" description="BTB" evidence="1">
    <location>
        <begin position="204"/>
        <end position="278"/>
    </location>
</feature>
<name>A0AAD5SAH6_9FUNG</name>
<reference evidence="2" key="1">
    <citation type="submission" date="2020-05" db="EMBL/GenBank/DDBJ databases">
        <title>Phylogenomic resolution of chytrid fungi.</title>
        <authorList>
            <person name="Stajich J.E."/>
            <person name="Amses K."/>
            <person name="Simmons R."/>
            <person name="Seto K."/>
            <person name="Myers J."/>
            <person name="Bonds A."/>
            <person name="Quandt C.A."/>
            <person name="Barry K."/>
            <person name="Liu P."/>
            <person name="Grigoriev I."/>
            <person name="Longcore J.E."/>
            <person name="James T.Y."/>
        </authorList>
    </citation>
    <scope>NUCLEOTIDE SEQUENCE</scope>
    <source>
        <strain evidence="2">JEL0318</strain>
    </source>
</reference>
<gene>
    <name evidence="2" type="ORF">HK097_008327</name>
</gene>
<dbReference type="InterPro" id="IPR000210">
    <property type="entry name" value="BTB/POZ_dom"/>
</dbReference>
<accession>A0AAD5SAH6</accession>
<keyword evidence="3" id="KW-1185">Reference proteome</keyword>
<dbReference type="Proteomes" id="UP001212841">
    <property type="component" value="Unassembled WGS sequence"/>
</dbReference>
<sequence>MPKLDRLCALSTSSLCSTARVINIREDHTHAESASSGRLKWTYEGRLPAKGNVQELWKEAKENKRNFRIETDDFGPSDCSWKIASEATFFGAEPPKQVAIWSVPTANAANCIGNRVYRIKRIVIRDSSKILATAGAPDEVWSVFIGTEMGFPNKLTVQAFEELLQFNTYFTCTATLAIDTTPQGAHPCDPFPPMQNYLFNNKLSDIELHINFPKHQPVTIPAHRVVLATSSEFFRSQFDFEANAGSTTPSHCNIGTFNEFSVRVMLEFMYTRKINFPPGTVTDLLQLIALCDFYQVKGMHEFVAKHILQRMTANNVTKIMVTGHKFRGLSDLLARKAGSYLMANWTDLMANEAFRKTLVEEDIRAERTKPLKYLETVLSTVQPPFELSIMDELANILGAVNLGEFYPAIAAAGWTAADIMMAEGSDLVPHILNQPQYRRLQNFLKGKPYAEAPSVKLMTVTIRNNKVDISDRTTPIPIPRNTFTGFTHYGVFHRECYDDIFQLMSAEWDEGTRNFLILGTPGIGKTSCIPMFLIAFGMKGFNVYLERENYSGLFFTTNGSVHFGDLKVELLPPNTVYLMDSKVPQGTSNAQTTILVSSFCRSKWYSFLKTQPKPSLFIMPRWTWGELKSWNDVIQARSEDSLYELYEMFGGIASHVFGGVLNDDPETLIQQALSRSPLKKIYAQLGAMTWTDEVSDVLLHAVISGKNYRAFRLRFASKYMANVAYCQYWEQHVTRLYWYLNVTDKKAIGLRGQLFEPLAHQELTTQKKTWNVLRLMKSGGEDEVGNINEEDLDWEDADSEVMDVDDSEDDMVDVGSSQSSTSFKQHSATSNYQVHDFKRVQELPQQWDWISQHYCRPQSRIFGSIDAFFGSSADGQQTIVLLQMTVTENHPVMLKGIKAIMAHFGSSYTYKLVFVVPDNIVKDFQYQNYLMNARKVAKRVPRQIADMEQYVLGLP</sequence>
<comment type="caution">
    <text evidence="2">The sequence shown here is derived from an EMBL/GenBank/DDBJ whole genome shotgun (WGS) entry which is preliminary data.</text>
</comment>
<dbReference type="InterPro" id="IPR011333">
    <property type="entry name" value="SKP1/BTB/POZ_sf"/>
</dbReference>
<dbReference type="Pfam" id="PF00651">
    <property type="entry name" value="BTB"/>
    <property type="match status" value="1"/>
</dbReference>
<dbReference type="PROSITE" id="PS50097">
    <property type="entry name" value="BTB"/>
    <property type="match status" value="1"/>
</dbReference>
<evidence type="ECO:0000313" key="3">
    <source>
        <dbReference type="Proteomes" id="UP001212841"/>
    </source>
</evidence>
<dbReference type="SMART" id="SM00225">
    <property type="entry name" value="BTB"/>
    <property type="match status" value="1"/>
</dbReference>
<evidence type="ECO:0000313" key="2">
    <source>
        <dbReference type="EMBL" id="KAJ3050674.1"/>
    </source>
</evidence>
<dbReference type="SUPFAM" id="SSF54695">
    <property type="entry name" value="POZ domain"/>
    <property type="match status" value="1"/>
</dbReference>
<evidence type="ECO:0000259" key="1">
    <source>
        <dbReference type="PROSITE" id="PS50097"/>
    </source>
</evidence>
<proteinExistence type="predicted"/>
<dbReference type="Gene3D" id="3.30.710.10">
    <property type="entry name" value="Potassium Channel Kv1.1, Chain A"/>
    <property type="match status" value="1"/>
</dbReference>
<dbReference type="InterPro" id="IPR052980">
    <property type="entry name" value="Crinkler_effector"/>
</dbReference>
<dbReference type="PANTHER" id="PTHR33129">
    <property type="entry name" value="PROTEIN KINASE DOMAIN-CONTAINING PROTEIN-RELATED"/>
    <property type="match status" value="1"/>
</dbReference>
<protein>
    <recommendedName>
        <fullName evidence="1">BTB domain-containing protein</fullName>
    </recommendedName>
</protein>
<dbReference type="EMBL" id="JADGJD010000485">
    <property type="protein sequence ID" value="KAJ3050674.1"/>
    <property type="molecule type" value="Genomic_DNA"/>
</dbReference>
<organism evidence="2 3">
    <name type="scientific">Rhizophlyctis rosea</name>
    <dbReference type="NCBI Taxonomy" id="64517"/>
    <lineage>
        <taxon>Eukaryota</taxon>
        <taxon>Fungi</taxon>
        <taxon>Fungi incertae sedis</taxon>
        <taxon>Chytridiomycota</taxon>
        <taxon>Chytridiomycota incertae sedis</taxon>
        <taxon>Chytridiomycetes</taxon>
        <taxon>Rhizophlyctidales</taxon>
        <taxon>Rhizophlyctidaceae</taxon>
        <taxon>Rhizophlyctis</taxon>
    </lineage>
</organism>